<accession>A0A2P2KQ38</accession>
<keyword evidence="1" id="KW-0812">Transmembrane</keyword>
<protein>
    <submittedName>
        <fullName evidence="2">Uncharacterized protein</fullName>
    </submittedName>
</protein>
<reference evidence="2" key="1">
    <citation type="submission" date="2018-02" db="EMBL/GenBank/DDBJ databases">
        <title>Rhizophora mucronata_Transcriptome.</title>
        <authorList>
            <person name="Meera S.P."/>
            <person name="Sreeshan A."/>
            <person name="Augustine A."/>
        </authorList>
    </citation>
    <scope>NUCLEOTIDE SEQUENCE</scope>
    <source>
        <tissue evidence="2">Leaf</tissue>
    </source>
</reference>
<organism evidence="2">
    <name type="scientific">Rhizophora mucronata</name>
    <name type="common">Asiatic mangrove</name>
    <dbReference type="NCBI Taxonomy" id="61149"/>
    <lineage>
        <taxon>Eukaryota</taxon>
        <taxon>Viridiplantae</taxon>
        <taxon>Streptophyta</taxon>
        <taxon>Embryophyta</taxon>
        <taxon>Tracheophyta</taxon>
        <taxon>Spermatophyta</taxon>
        <taxon>Magnoliopsida</taxon>
        <taxon>eudicotyledons</taxon>
        <taxon>Gunneridae</taxon>
        <taxon>Pentapetalae</taxon>
        <taxon>rosids</taxon>
        <taxon>fabids</taxon>
        <taxon>Malpighiales</taxon>
        <taxon>Rhizophoraceae</taxon>
        <taxon>Rhizophora</taxon>
    </lineage>
</organism>
<keyword evidence="1" id="KW-1133">Transmembrane helix</keyword>
<evidence type="ECO:0000313" key="2">
    <source>
        <dbReference type="EMBL" id="MBX07807.1"/>
    </source>
</evidence>
<proteinExistence type="predicted"/>
<keyword evidence="1" id="KW-0472">Membrane</keyword>
<evidence type="ECO:0000256" key="1">
    <source>
        <dbReference type="SAM" id="Phobius"/>
    </source>
</evidence>
<dbReference type="EMBL" id="GGEC01027323">
    <property type="protein sequence ID" value="MBX07807.1"/>
    <property type="molecule type" value="Transcribed_RNA"/>
</dbReference>
<sequence>MLRRTTVAGIDTLASSRPPQPSIFSSTFFSFFFFLLSTFFAINLSPFCSNLARLTDIGIMPPGRKGVPSKICIASSTEGSFKNVTRASPFTLPVSLST</sequence>
<name>A0A2P2KQ38_RHIMU</name>
<dbReference type="AlphaFoldDB" id="A0A2P2KQ38"/>
<feature type="transmembrane region" description="Helical" evidence="1">
    <location>
        <begin position="23"/>
        <end position="44"/>
    </location>
</feature>